<accession>A0A809RI22</accession>
<keyword evidence="1" id="KW-0472">Membrane</keyword>
<evidence type="ECO:0000256" key="1">
    <source>
        <dbReference type="SAM" id="Phobius"/>
    </source>
</evidence>
<evidence type="ECO:0000313" key="2">
    <source>
        <dbReference type="EMBL" id="BBO24145.1"/>
    </source>
</evidence>
<sequence>MSGSLKLGVVLILGVIGVALAISVLKSLINLIMPIAIVAGVGLILYGLINRKALGGSGRRYLP</sequence>
<proteinExistence type="predicted"/>
<name>A0A809RI22_9BACT</name>
<dbReference type="Proteomes" id="UP000662873">
    <property type="component" value="Chromosome"/>
</dbReference>
<feature type="transmembrane region" description="Helical" evidence="1">
    <location>
        <begin position="7"/>
        <end position="25"/>
    </location>
</feature>
<evidence type="ECO:0000313" key="3">
    <source>
        <dbReference type="Proteomes" id="UP000662873"/>
    </source>
</evidence>
<dbReference type="EMBL" id="AP021858">
    <property type="protein sequence ID" value="BBO24145.1"/>
    <property type="molecule type" value="Genomic_DNA"/>
</dbReference>
<dbReference type="AlphaFoldDB" id="A0A809RI22"/>
<keyword evidence="1" id="KW-1133">Transmembrane helix</keyword>
<protein>
    <submittedName>
        <fullName evidence="2">Uncharacterized protein</fullName>
    </submittedName>
</protein>
<organism evidence="2 3">
    <name type="scientific">Candidatus Nitrosymbiomonas proteolyticus</name>
    <dbReference type="NCBI Taxonomy" id="2608984"/>
    <lineage>
        <taxon>Bacteria</taxon>
        <taxon>Bacillati</taxon>
        <taxon>Armatimonadota</taxon>
        <taxon>Armatimonadota incertae sedis</taxon>
        <taxon>Candidatus Nitrosymbiomonas</taxon>
    </lineage>
</organism>
<reference evidence="2" key="1">
    <citation type="journal article" name="DNA Res.">
        <title>The physiological potential of anammox bacteria as revealed by their core genome structure.</title>
        <authorList>
            <person name="Okubo T."/>
            <person name="Toyoda A."/>
            <person name="Fukuhara K."/>
            <person name="Uchiyama I."/>
            <person name="Harigaya Y."/>
            <person name="Kuroiwa M."/>
            <person name="Suzuki T."/>
            <person name="Murakami Y."/>
            <person name="Suwa Y."/>
            <person name="Takami H."/>
        </authorList>
    </citation>
    <scope>NUCLEOTIDE SEQUENCE</scope>
    <source>
        <strain evidence="2">317325-2</strain>
    </source>
</reference>
<dbReference type="KEGG" id="npy:NPRO_17400"/>
<gene>
    <name evidence="2" type="ORF">NPRO_17400</name>
</gene>
<feature type="transmembrane region" description="Helical" evidence="1">
    <location>
        <begin position="31"/>
        <end position="49"/>
    </location>
</feature>
<keyword evidence="1" id="KW-0812">Transmembrane</keyword>